<evidence type="ECO:0000313" key="3">
    <source>
        <dbReference type="EMBL" id="HJG89342.1"/>
    </source>
</evidence>
<reference evidence="3" key="1">
    <citation type="journal article" date="2021" name="PeerJ">
        <title>Extensive microbial diversity within the chicken gut microbiome revealed by metagenomics and culture.</title>
        <authorList>
            <person name="Gilroy R."/>
            <person name="Ravi A."/>
            <person name="Getino M."/>
            <person name="Pursley I."/>
            <person name="Horton D.L."/>
            <person name="Alikhan N.F."/>
            <person name="Baker D."/>
            <person name="Gharbi K."/>
            <person name="Hall N."/>
            <person name="Watson M."/>
            <person name="Adriaenssens E.M."/>
            <person name="Foster-Nyarko E."/>
            <person name="Jarju S."/>
            <person name="Secka A."/>
            <person name="Antonio M."/>
            <person name="Oren A."/>
            <person name="Chaudhuri R.R."/>
            <person name="La Ragione R."/>
            <person name="Hildebrand F."/>
            <person name="Pallen M.J."/>
        </authorList>
    </citation>
    <scope>NUCLEOTIDE SEQUENCE</scope>
    <source>
        <strain evidence="3">CHK121-7720</strain>
    </source>
</reference>
<organism evidence="3 4">
    <name type="scientific">Barnesiella viscericola</name>
    <dbReference type="NCBI Taxonomy" id="397865"/>
    <lineage>
        <taxon>Bacteria</taxon>
        <taxon>Pseudomonadati</taxon>
        <taxon>Bacteroidota</taxon>
        <taxon>Bacteroidia</taxon>
        <taxon>Bacteroidales</taxon>
        <taxon>Barnesiellaceae</taxon>
        <taxon>Barnesiella</taxon>
    </lineage>
</organism>
<reference evidence="3" key="2">
    <citation type="submission" date="2021-09" db="EMBL/GenBank/DDBJ databases">
        <authorList>
            <person name="Gilroy R."/>
        </authorList>
    </citation>
    <scope>NUCLEOTIDE SEQUENCE</scope>
    <source>
        <strain evidence="3">CHK121-7720</strain>
    </source>
</reference>
<comment type="caution">
    <text evidence="3">The sequence shown here is derived from an EMBL/GenBank/DDBJ whole genome shotgun (WGS) entry which is preliminary data.</text>
</comment>
<sequence length="235" mass="25891">MTDVLIAILLLYNMWLVFYLLYERRQDGQAGQPKPPSKRKEPGNDTDVVGRSLFKMPQSRTTGDTAVPQAATPIEGEPLEEDDVTFADEIPDSTDAGQPSMRLPDGKVEDAFSDTRLSDVPVEYENGEDEETGEYASGATIEEMNEAVRTADNPQATESEKLKVGEVLHEMEGNELYLVLTAGKPQIKNKIRGLIDNYKNKPTISSGGNNEVLSVSPQPIPVVEGLESFDIRDFV</sequence>
<accession>A0A921MSJ1</accession>
<dbReference type="Proteomes" id="UP000757103">
    <property type="component" value="Unassembled WGS sequence"/>
</dbReference>
<gene>
    <name evidence="3" type="ORF">K8U91_07730</name>
</gene>
<dbReference type="EMBL" id="DYUD01000023">
    <property type="protein sequence ID" value="HJG89342.1"/>
    <property type="molecule type" value="Genomic_DNA"/>
</dbReference>
<feature type="transmembrane region" description="Helical" evidence="2">
    <location>
        <begin position="6"/>
        <end position="22"/>
    </location>
</feature>
<name>A0A921MSJ1_9BACT</name>
<keyword evidence="2" id="KW-0472">Membrane</keyword>
<feature type="region of interest" description="Disordered" evidence="1">
    <location>
        <begin position="28"/>
        <end position="81"/>
    </location>
</feature>
<evidence type="ECO:0000313" key="4">
    <source>
        <dbReference type="Proteomes" id="UP000757103"/>
    </source>
</evidence>
<evidence type="ECO:0000256" key="2">
    <source>
        <dbReference type="SAM" id="Phobius"/>
    </source>
</evidence>
<keyword evidence="2" id="KW-1133">Transmembrane helix</keyword>
<keyword evidence="2" id="KW-0812">Transmembrane</keyword>
<dbReference type="AlphaFoldDB" id="A0A921MSJ1"/>
<evidence type="ECO:0000256" key="1">
    <source>
        <dbReference type="SAM" id="MobiDB-lite"/>
    </source>
</evidence>
<evidence type="ECO:0008006" key="5">
    <source>
        <dbReference type="Google" id="ProtNLM"/>
    </source>
</evidence>
<proteinExistence type="predicted"/>
<protein>
    <recommendedName>
        <fullName evidence="5">Conjugal transfer protein TraD</fullName>
    </recommendedName>
</protein>
<dbReference type="RefSeq" id="WP_273306402.1">
    <property type="nucleotide sequence ID" value="NZ_DYUD01000023.1"/>
</dbReference>